<evidence type="ECO:0000256" key="9">
    <source>
        <dbReference type="ARBA" id="ARBA00044876"/>
    </source>
</evidence>
<comment type="catalytic activity">
    <reaction evidence="9">
        <text>L-lysyl-L-alanine(out) = L-lysyl-L-alanine(in)</text>
        <dbReference type="Rhea" id="RHEA:79399"/>
        <dbReference type="ChEBI" id="CHEBI:229954"/>
    </reaction>
</comment>
<evidence type="ECO:0000256" key="4">
    <source>
        <dbReference type="ARBA" id="ARBA00022448"/>
    </source>
</evidence>
<dbReference type="Pfam" id="PF07690">
    <property type="entry name" value="MFS_1"/>
    <property type="match status" value="1"/>
</dbReference>
<evidence type="ECO:0000256" key="7">
    <source>
        <dbReference type="ARBA" id="ARBA00023136"/>
    </source>
</evidence>
<feature type="transmembrane region" description="Helical" evidence="26">
    <location>
        <begin position="343"/>
        <end position="365"/>
    </location>
</feature>
<comment type="catalytic activity">
    <reaction evidence="19">
        <text>L-histidyl-L-alpha-amino acid(out) = L-histidyl-L-alpha-amino acid(in)</text>
        <dbReference type="Rhea" id="RHEA:79379"/>
        <dbReference type="ChEBI" id="CHEBI:229964"/>
    </reaction>
</comment>
<feature type="transmembrane region" description="Helical" evidence="26">
    <location>
        <begin position="44"/>
        <end position="69"/>
    </location>
</feature>
<comment type="catalytic activity">
    <reaction evidence="12">
        <text>L-alpha-aminoacyl-L-histidine(out) = L-alpha-aminoacyl-L-histidine(in)</text>
        <dbReference type="Rhea" id="RHEA:79375"/>
        <dbReference type="ChEBI" id="CHEBI:229967"/>
    </reaction>
</comment>
<keyword evidence="29" id="KW-1185">Reference proteome</keyword>
<comment type="subunit">
    <text evidence="25">Homodimer. Interacts with lysosomal protein GLMP (via lumenal domain); the interaction starts while both proteins are still in the endoplasmic reticulum and is required for stabilization of MFSD1 in lysosomes but has no direct effect on its targeting to lysosomes or transporter activity.</text>
</comment>
<sequence>MERISGRAWIIWAVAVGAYTVAVLQRTSLSVAGLDAAARLEVSAGVLGTFAVVQLLVYAGMQVPVGVMVDRVGPRVLVVTGAVLMALGQVSLALAQSFPAALAARILVGAGDAMTFIAVLRLVTAWFPPRRVPLMTQVTGLVGQSGQLLSIIPLAALLHGPGWTPAFLSAASLSVLFAVLAFAVVRDTPTGNRTDEASPSWSQVRHDLVSAWRHPGTRLGLWTHFTTPFASVAFLLLWGYPFLVSAQGMSRGEASVLFSVMTVVGLVAAPFLGEAVARHPLRRSWIVLTIVGSTIVVWTAVLVLPDPAPRWLLLLLVVVLAVGGPASMIGFDFARTFNPPNRIGTATGIVNVGGFFSGLVLILAVGVLLDLTGSGESYSLEGFRIAFSAQYVIWAIGIAGILRTRRILRARLAADGVVVPPMRDVVRRRRAARRGTPR</sequence>
<evidence type="ECO:0000256" key="6">
    <source>
        <dbReference type="ARBA" id="ARBA00022989"/>
    </source>
</evidence>
<dbReference type="RefSeq" id="WP_386767468.1">
    <property type="nucleotide sequence ID" value="NZ_JBHSTI010000008.1"/>
</dbReference>
<feature type="transmembrane region" description="Helical" evidence="26">
    <location>
        <begin position="76"/>
        <end position="96"/>
    </location>
</feature>
<accession>A0ABW1T3M4</accession>
<evidence type="ECO:0000313" key="29">
    <source>
        <dbReference type="Proteomes" id="UP001596138"/>
    </source>
</evidence>
<evidence type="ECO:0000256" key="8">
    <source>
        <dbReference type="ARBA" id="ARBA00023228"/>
    </source>
</evidence>
<feature type="transmembrane region" description="Helical" evidence="26">
    <location>
        <begin position="385"/>
        <end position="402"/>
    </location>
</feature>
<dbReference type="PANTHER" id="PTHR23512">
    <property type="entry name" value="MAJOR FACILITATOR SUPERFAMILY DOMAIN-CONTAINING PROTEIN 1"/>
    <property type="match status" value="1"/>
</dbReference>
<evidence type="ECO:0000256" key="17">
    <source>
        <dbReference type="ARBA" id="ARBA00044900"/>
    </source>
</evidence>
<comment type="catalytic activity">
    <reaction evidence="15">
        <text>L-aspartyl-L-lysine(out) = L-aspartyl-L-lysine(in)</text>
        <dbReference type="Rhea" id="RHEA:79411"/>
        <dbReference type="ChEBI" id="CHEBI:229953"/>
    </reaction>
</comment>
<evidence type="ECO:0000256" key="1">
    <source>
        <dbReference type="ARBA" id="ARBA00004155"/>
    </source>
</evidence>
<protein>
    <recommendedName>
        <fullName evidence="22">Lysosomal dipeptide transporter MFSD1</fullName>
    </recommendedName>
    <alternativeName>
        <fullName evidence="23">Major facilitator superfamily domain-containing protein 1</fullName>
    </alternativeName>
</protein>
<comment type="catalytic activity">
    <reaction evidence="21">
        <text>L-lysyl-glycine(out) = L-lysyl-glycine(in)</text>
        <dbReference type="Rhea" id="RHEA:79407"/>
        <dbReference type="ChEBI" id="CHEBI:191202"/>
    </reaction>
</comment>
<evidence type="ECO:0000256" key="2">
    <source>
        <dbReference type="ARBA" id="ARBA00004651"/>
    </source>
</evidence>
<comment type="caution">
    <text evidence="28">The sequence shown here is derived from an EMBL/GenBank/DDBJ whole genome shotgun (WGS) entry which is preliminary data.</text>
</comment>
<evidence type="ECO:0000256" key="22">
    <source>
        <dbReference type="ARBA" id="ARBA00044985"/>
    </source>
</evidence>
<evidence type="ECO:0000256" key="20">
    <source>
        <dbReference type="ARBA" id="ARBA00044919"/>
    </source>
</evidence>
<keyword evidence="7 26" id="KW-0472">Membrane</keyword>
<evidence type="ECO:0000256" key="23">
    <source>
        <dbReference type="ARBA" id="ARBA00045018"/>
    </source>
</evidence>
<feature type="transmembrane region" description="Helical" evidence="26">
    <location>
        <begin position="102"/>
        <end position="126"/>
    </location>
</feature>
<feature type="transmembrane region" description="Helical" evidence="26">
    <location>
        <begin position="254"/>
        <end position="273"/>
    </location>
</feature>
<feature type="transmembrane region" description="Helical" evidence="26">
    <location>
        <begin position="166"/>
        <end position="185"/>
    </location>
</feature>
<comment type="catalytic activity">
    <reaction evidence="10">
        <text>L-histidyl-glycine(out) = L-histidyl-glycine(in)</text>
        <dbReference type="Rhea" id="RHEA:79395"/>
        <dbReference type="ChEBI" id="CHEBI:229957"/>
    </reaction>
</comment>
<comment type="catalytic activity">
    <reaction evidence="17">
        <text>L-lysyl-L-lysine(out) = L-lysyl-L-lysine(in)</text>
        <dbReference type="Rhea" id="RHEA:79403"/>
        <dbReference type="ChEBI" id="CHEBI:229956"/>
    </reaction>
</comment>
<evidence type="ECO:0000256" key="13">
    <source>
        <dbReference type="ARBA" id="ARBA00044891"/>
    </source>
</evidence>
<evidence type="ECO:0000256" key="11">
    <source>
        <dbReference type="ARBA" id="ARBA00044881"/>
    </source>
</evidence>
<dbReference type="PANTHER" id="PTHR23512:SF3">
    <property type="entry name" value="MAJOR FACILITATOR SUPERFAMILY DOMAIN-CONTAINING PROTEIN 1"/>
    <property type="match status" value="1"/>
</dbReference>
<comment type="catalytic activity">
    <reaction evidence="14">
        <text>L-alpha-aminoacyl-L-lysine(out) = L-alpha-aminoacyl-L-lysine(in)</text>
        <dbReference type="Rhea" id="RHEA:79383"/>
        <dbReference type="ChEBI" id="CHEBI:229966"/>
    </reaction>
</comment>
<comment type="similarity">
    <text evidence="3">Belongs to the major facilitator superfamily.</text>
</comment>
<dbReference type="SUPFAM" id="SSF103473">
    <property type="entry name" value="MFS general substrate transporter"/>
    <property type="match status" value="1"/>
</dbReference>
<keyword evidence="4" id="KW-0813">Transport</keyword>
<evidence type="ECO:0000256" key="19">
    <source>
        <dbReference type="ARBA" id="ARBA00044912"/>
    </source>
</evidence>
<evidence type="ECO:0000313" key="28">
    <source>
        <dbReference type="EMBL" id="MFC6238880.1"/>
    </source>
</evidence>
<gene>
    <name evidence="28" type="ORF">ACFQGU_13405</name>
</gene>
<dbReference type="CDD" id="cd06174">
    <property type="entry name" value="MFS"/>
    <property type="match status" value="1"/>
</dbReference>
<dbReference type="Gene3D" id="1.20.1250.20">
    <property type="entry name" value="MFS general substrate transporter like domains"/>
    <property type="match status" value="2"/>
</dbReference>
<evidence type="ECO:0000256" key="26">
    <source>
        <dbReference type="SAM" id="Phobius"/>
    </source>
</evidence>
<evidence type="ECO:0000256" key="10">
    <source>
        <dbReference type="ARBA" id="ARBA00044878"/>
    </source>
</evidence>
<comment type="subcellular location">
    <subcellularLocation>
        <location evidence="2">Cell membrane</location>
        <topology evidence="2">Multi-pass membrane protein</topology>
    </subcellularLocation>
    <subcellularLocation>
        <location evidence="1">Lysosome membrane</location>
        <topology evidence="1">Multi-pass membrane protein</topology>
    </subcellularLocation>
</comment>
<evidence type="ECO:0000256" key="21">
    <source>
        <dbReference type="ARBA" id="ARBA00044924"/>
    </source>
</evidence>
<proteinExistence type="inferred from homology"/>
<feature type="domain" description="Major facilitator superfamily (MFS) profile" evidence="27">
    <location>
        <begin position="10"/>
        <end position="406"/>
    </location>
</feature>
<organism evidence="28 29">
    <name type="scientific">Longivirga aurantiaca</name>
    <dbReference type="NCBI Taxonomy" id="1837743"/>
    <lineage>
        <taxon>Bacteria</taxon>
        <taxon>Bacillati</taxon>
        <taxon>Actinomycetota</taxon>
        <taxon>Actinomycetes</taxon>
        <taxon>Sporichthyales</taxon>
        <taxon>Sporichthyaceae</taxon>
        <taxon>Longivirga</taxon>
    </lineage>
</organism>
<feature type="transmembrane region" description="Helical" evidence="26">
    <location>
        <begin position="311"/>
        <end position="331"/>
    </location>
</feature>
<comment type="catalytic activity">
    <reaction evidence="11">
        <text>L-alpha-aminoacyl-L-arginine(out) = L-alpha-aminoacyl-L-arginine(in)</text>
        <dbReference type="Rhea" id="RHEA:79367"/>
        <dbReference type="ChEBI" id="CHEBI:229968"/>
    </reaction>
</comment>
<comment type="catalytic activity">
    <reaction evidence="20">
        <text>L-alanyl-L-lysine(out) = L-alanyl-L-lysine(in)</text>
        <dbReference type="Rhea" id="RHEA:79415"/>
        <dbReference type="ChEBI" id="CHEBI:192470"/>
    </reaction>
</comment>
<dbReference type="InterPro" id="IPR052187">
    <property type="entry name" value="MFSD1"/>
</dbReference>
<evidence type="ECO:0000256" key="12">
    <source>
        <dbReference type="ARBA" id="ARBA00044884"/>
    </source>
</evidence>
<evidence type="ECO:0000259" key="27">
    <source>
        <dbReference type="PROSITE" id="PS50850"/>
    </source>
</evidence>
<keyword evidence="5 26" id="KW-0812">Transmembrane</keyword>
<evidence type="ECO:0000256" key="14">
    <source>
        <dbReference type="ARBA" id="ARBA00044893"/>
    </source>
</evidence>
<evidence type="ECO:0000256" key="24">
    <source>
        <dbReference type="ARBA" id="ARBA00045709"/>
    </source>
</evidence>
<dbReference type="InterPro" id="IPR011701">
    <property type="entry name" value="MFS"/>
</dbReference>
<evidence type="ECO:0000256" key="25">
    <source>
        <dbReference type="ARBA" id="ARBA00046376"/>
    </source>
</evidence>
<dbReference type="Proteomes" id="UP001596138">
    <property type="component" value="Unassembled WGS sequence"/>
</dbReference>
<feature type="transmembrane region" description="Helical" evidence="26">
    <location>
        <begin position="285"/>
        <end position="305"/>
    </location>
</feature>
<dbReference type="EMBL" id="JBHSTI010000008">
    <property type="protein sequence ID" value="MFC6238880.1"/>
    <property type="molecule type" value="Genomic_DNA"/>
</dbReference>
<evidence type="ECO:0000256" key="18">
    <source>
        <dbReference type="ARBA" id="ARBA00044903"/>
    </source>
</evidence>
<dbReference type="InterPro" id="IPR036259">
    <property type="entry name" value="MFS_trans_sf"/>
</dbReference>
<comment type="function">
    <text evidence="24">Lysosomal dipeptide uniporter that selectively exports lysine, arginine or histidine-containing dipeptides with a net positive charge from the lysosome lumen into the cytosol. Could play a role in a specific type of protein O-glycosylation indirectly regulating macrophages migration and tissue invasion. Also essential for liver homeostasis.</text>
</comment>
<evidence type="ECO:0000256" key="15">
    <source>
        <dbReference type="ARBA" id="ARBA00044898"/>
    </source>
</evidence>
<keyword evidence="8" id="KW-0458">Lysosome</keyword>
<comment type="catalytic activity">
    <reaction evidence="18">
        <text>L-arginyl-glycine(out) = L-arginyl-glycine(in)</text>
        <dbReference type="Rhea" id="RHEA:79391"/>
        <dbReference type="ChEBI" id="CHEBI:229955"/>
    </reaction>
</comment>
<evidence type="ECO:0000256" key="16">
    <source>
        <dbReference type="ARBA" id="ARBA00044899"/>
    </source>
</evidence>
<evidence type="ECO:0000256" key="5">
    <source>
        <dbReference type="ARBA" id="ARBA00022692"/>
    </source>
</evidence>
<dbReference type="PROSITE" id="PS50850">
    <property type="entry name" value="MFS"/>
    <property type="match status" value="1"/>
</dbReference>
<name>A0ABW1T3M4_9ACTN</name>
<feature type="transmembrane region" description="Helical" evidence="26">
    <location>
        <begin position="7"/>
        <end position="24"/>
    </location>
</feature>
<keyword evidence="6 26" id="KW-1133">Transmembrane helix</keyword>
<feature type="transmembrane region" description="Helical" evidence="26">
    <location>
        <begin position="138"/>
        <end position="160"/>
    </location>
</feature>
<comment type="catalytic activity">
    <reaction evidence="16">
        <text>L-arginyl-L-alpha-amino acid(out) = L-arginyl-L-alpha-amino acid(in)</text>
        <dbReference type="Rhea" id="RHEA:79371"/>
        <dbReference type="ChEBI" id="CHEBI:84315"/>
    </reaction>
</comment>
<dbReference type="InterPro" id="IPR020846">
    <property type="entry name" value="MFS_dom"/>
</dbReference>
<reference evidence="29" key="1">
    <citation type="journal article" date="2019" name="Int. J. Syst. Evol. Microbiol.">
        <title>The Global Catalogue of Microorganisms (GCM) 10K type strain sequencing project: providing services to taxonomists for standard genome sequencing and annotation.</title>
        <authorList>
            <consortium name="The Broad Institute Genomics Platform"/>
            <consortium name="The Broad Institute Genome Sequencing Center for Infectious Disease"/>
            <person name="Wu L."/>
            <person name="Ma J."/>
        </authorList>
    </citation>
    <scope>NUCLEOTIDE SEQUENCE [LARGE SCALE GENOMIC DNA]</scope>
    <source>
        <strain evidence="29">CGMCC 4.7317</strain>
    </source>
</reference>
<feature type="transmembrane region" description="Helical" evidence="26">
    <location>
        <begin position="221"/>
        <end position="242"/>
    </location>
</feature>
<comment type="catalytic activity">
    <reaction evidence="13">
        <text>L-lysyl-L-alpha-amino acid(out) = L-lysyl-L-alpha-amino acid(in)</text>
        <dbReference type="Rhea" id="RHEA:79387"/>
        <dbReference type="ChEBI" id="CHEBI:229965"/>
    </reaction>
</comment>
<evidence type="ECO:0000256" key="3">
    <source>
        <dbReference type="ARBA" id="ARBA00008335"/>
    </source>
</evidence>